<gene>
    <name evidence="2" type="ORF">EWE75_14385</name>
</gene>
<feature type="transmembrane region" description="Helical" evidence="1">
    <location>
        <begin position="50"/>
        <end position="71"/>
    </location>
</feature>
<dbReference type="RefSeq" id="WP_130158673.1">
    <property type="nucleotide sequence ID" value="NZ_SGIS01000021.1"/>
</dbReference>
<keyword evidence="1" id="KW-1133">Transmembrane helix</keyword>
<reference evidence="2 3" key="1">
    <citation type="submission" date="2019-02" db="EMBL/GenBank/DDBJ databases">
        <authorList>
            <person name="Li Y."/>
        </authorList>
    </citation>
    <scope>NUCLEOTIDE SEQUENCE [LARGE SCALE GENOMIC DNA]</scope>
    <source>
        <strain evidence="2 3">3-7</strain>
    </source>
</reference>
<organism evidence="2 3">
    <name type="scientific">Sphingomonas populi</name>
    <dbReference type="NCBI Taxonomy" id="2484750"/>
    <lineage>
        <taxon>Bacteria</taxon>
        <taxon>Pseudomonadati</taxon>
        <taxon>Pseudomonadota</taxon>
        <taxon>Alphaproteobacteria</taxon>
        <taxon>Sphingomonadales</taxon>
        <taxon>Sphingomonadaceae</taxon>
        <taxon>Sphingomonas</taxon>
    </lineage>
</organism>
<protein>
    <submittedName>
        <fullName evidence="2">Uncharacterized protein</fullName>
    </submittedName>
</protein>
<dbReference type="OrthoDB" id="9902430at2"/>
<sequence>MTTVARTRQLNQTAVDLRKRLLDSREGYGQCTSDCRRGAELSSLKHSKFCILRFMCLAFGLCMPGCSPALLMTKEDISDVIEQVIFTEEKINPNFCVRKELKERKVVFSGQRGWDGWIRSDIDSDVKFRELSSEEMPALSAKFIRQHSMRNKNCERHTLVFSKPDFIQVQRGVKIFIVASVDFHNDCAECGYGRFVSFRKTKTGWVIEPPGIRTTWVA</sequence>
<proteinExistence type="predicted"/>
<keyword evidence="1" id="KW-0472">Membrane</keyword>
<dbReference type="Proteomes" id="UP000292085">
    <property type="component" value="Unassembled WGS sequence"/>
</dbReference>
<keyword evidence="3" id="KW-1185">Reference proteome</keyword>
<comment type="caution">
    <text evidence="2">The sequence shown here is derived from an EMBL/GenBank/DDBJ whole genome shotgun (WGS) entry which is preliminary data.</text>
</comment>
<evidence type="ECO:0000256" key="1">
    <source>
        <dbReference type="SAM" id="Phobius"/>
    </source>
</evidence>
<name>A0A4Q6Y3D7_9SPHN</name>
<keyword evidence="1" id="KW-0812">Transmembrane</keyword>
<dbReference type="EMBL" id="SGIS01000021">
    <property type="protein sequence ID" value="RZF63817.1"/>
    <property type="molecule type" value="Genomic_DNA"/>
</dbReference>
<accession>A0A4Q6Y3D7</accession>
<evidence type="ECO:0000313" key="2">
    <source>
        <dbReference type="EMBL" id="RZF63817.1"/>
    </source>
</evidence>
<evidence type="ECO:0000313" key="3">
    <source>
        <dbReference type="Proteomes" id="UP000292085"/>
    </source>
</evidence>
<dbReference type="AlphaFoldDB" id="A0A4Q6Y3D7"/>